<organism evidence="2 3">
    <name type="scientific">Flavobacterium suzhouense</name>
    <dbReference type="NCBI Taxonomy" id="1529638"/>
    <lineage>
        <taxon>Bacteria</taxon>
        <taxon>Pseudomonadati</taxon>
        <taxon>Bacteroidota</taxon>
        <taxon>Flavobacteriia</taxon>
        <taxon>Flavobacteriales</taxon>
        <taxon>Flavobacteriaceae</taxon>
        <taxon>Flavobacterium</taxon>
    </lineage>
</organism>
<reference evidence="3" key="1">
    <citation type="journal article" date="2019" name="Int. J. Syst. Evol. Microbiol.">
        <title>The Global Catalogue of Microorganisms (GCM) 10K type strain sequencing project: providing services to taxonomists for standard genome sequencing and annotation.</title>
        <authorList>
            <consortium name="The Broad Institute Genomics Platform"/>
            <consortium name="The Broad Institute Genome Sequencing Center for Infectious Disease"/>
            <person name="Wu L."/>
            <person name="Ma J."/>
        </authorList>
    </citation>
    <scope>NUCLEOTIDE SEQUENCE [LARGE SCALE GENOMIC DNA]</scope>
    <source>
        <strain evidence="3">KCTC 42107</strain>
    </source>
</reference>
<evidence type="ECO:0000256" key="1">
    <source>
        <dbReference type="SAM" id="Phobius"/>
    </source>
</evidence>
<evidence type="ECO:0000313" key="3">
    <source>
        <dbReference type="Proteomes" id="UP001597480"/>
    </source>
</evidence>
<feature type="transmembrane region" description="Helical" evidence="1">
    <location>
        <begin position="6"/>
        <end position="25"/>
    </location>
</feature>
<keyword evidence="1" id="KW-1133">Transmembrane helix</keyword>
<keyword evidence="1" id="KW-0472">Membrane</keyword>
<dbReference type="EMBL" id="JBHUMD010000012">
    <property type="protein sequence ID" value="MFD2602123.1"/>
    <property type="molecule type" value="Genomic_DNA"/>
</dbReference>
<sequence>MKINWGTGIVIAFVLFMSFILFFVFRVQSDSKYDNELVVEDYYKQERILQDVLNKEANAAQLDQKVKIEDTEEGILITFPEDFTPNDIKGKVSLYRPSDQKLDNELQIALSTSNHLLIPKSDLAGGRWDIITDWQYHGKSYLNKQMLNLE</sequence>
<dbReference type="InterPro" id="IPR008620">
    <property type="entry name" value="FixH"/>
</dbReference>
<keyword evidence="1" id="KW-0812">Transmembrane</keyword>
<keyword evidence="3" id="KW-1185">Reference proteome</keyword>
<evidence type="ECO:0000313" key="2">
    <source>
        <dbReference type="EMBL" id="MFD2602123.1"/>
    </source>
</evidence>
<dbReference type="Proteomes" id="UP001597480">
    <property type="component" value="Unassembled WGS sequence"/>
</dbReference>
<gene>
    <name evidence="2" type="ORF">ACFSR3_08645</name>
</gene>
<protein>
    <submittedName>
        <fullName evidence="2">FixH family protein</fullName>
    </submittedName>
</protein>
<dbReference type="Pfam" id="PF05751">
    <property type="entry name" value="FixH"/>
    <property type="match status" value="1"/>
</dbReference>
<comment type="caution">
    <text evidence="2">The sequence shown here is derived from an EMBL/GenBank/DDBJ whole genome shotgun (WGS) entry which is preliminary data.</text>
</comment>
<accession>A0ABW5NVK9</accession>
<name>A0ABW5NVK9_9FLAO</name>
<proteinExistence type="predicted"/>
<dbReference type="RefSeq" id="WP_379820616.1">
    <property type="nucleotide sequence ID" value="NZ_JBHUMD010000012.1"/>
</dbReference>